<protein>
    <submittedName>
        <fullName evidence="1">Sporulation histidine kinase inhibitor Sda</fullName>
    </submittedName>
</protein>
<reference evidence="1 2" key="1">
    <citation type="submission" date="2021-05" db="EMBL/GenBank/DDBJ databases">
        <title>Novel Bacillus species.</title>
        <authorList>
            <person name="Liu G."/>
        </authorList>
    </citation>
    <scope>NUCLEOTIDE SEQUENCE [LARGE SCALE GENOMIC DNA]</scope>
    <source>
        <strain evidence="1 2">FJAT-49705</strain>
    </source>
</reference>
<proteinExistence type="predicted"/>
<dbReference type="Gene3D" id="1.10.287.1100">
    <property type="entry name" value="Sporulation inhibitor A"/>
    <property type="match status" value="1"/>
</dbReference>
<keyword evidence="1" id="KW-0649">Protein kinase inhibitor</keyword>
<dbReference type="SUPFAM" id="SSF100985">
    <property type="entry name" value="Sporulation inhibitor Sda"/>
    <property type="match status" value="1"/>
</dbReference>
<keyword evidence="2" id="KW-1185">Reference proteome</keyword>
<dbReference type="Pfam" id="PF08970">
    <property type="entry name" value="Sda"/>
    <property type="match status" value="1"/>
</dbReference>
<dbReference type="RefSeq" id="WP_213101710.1">
    <property type="nucleotide sequence ID" value="NZ_JAGYPM010000002.1"/>
</dbReference>
<dbReference type="EMBL" id="JAGYPM010000002">
    <property type="protein sequence ID" value="MBS4190247.1"/>
    <property type="molecule type" value="Genomic_DNA"/>
</dbReference>
<gene>
    <name evidence="1" type="primary">sda</name>
    <name evidence="1" type="ORF">KHA94_08530</name>
</gene>
<sequence>MSGLAKLSDVLLVDTYNKAIAIPVDPDFINFLIIEIKRRGLDKVIDEQNKLEMSVQ</sequence>
<organism evidence="1 2">
    <name type="scientific">Cytobacillus citreus</name>
    <dbReference type="NCBI Taxonomy" id="2833586"/>
    <lineage>
        <taxon>Bacteria</taxon>
        <taxon>Bacillati</taxon>
        <taxon>Bacillota</taxon>
        <taxon>Bacilli</taxon>
        <taxon>Bacillales</taxon>
        <taxon>Bacillaceae</taxon>
        <taxon>Cytobacillus</taxon>
    </lineage>
</organism>
<evidence type="ECO:0000313" key="2">
    <source>
        <dbReference type="Proteomes" id="UP000681027"/>
    </source>
</evidence>
<dbReference type="Proteomes" id="UP000681027">
    <property type="component" value="Unassembled WGS sequence"/>
</dbReference>
<evidence type="ECO:0000313" key="1">
    <source>
        <dbReference type="EMBL" id="MBS4190247.1"/>
    </source>
</evidence>
<dbReference type="InterPro" id="IPR036916">
    <property type="entry name" value="Sda_sf"/>
</dbReference>
<dbReference type="GO" id="GO:0004860">
    <property type="term" value="F:protein kinase inhibitor activity"/>
    <property type="evidence" value="ECO:0007669"/>
    <property type="project" value="UniProtKB-KW"/>
</dbReference>
<accession>A0ABS5NR06</accession>
<name>A0ABS5NR06_9BACI</name>
<comment type="caution">
    <text evidence="1">The sequence shown here is derived from an EMBL/GenBank/DDBJ whole genome shotgun (WGS) entry which is preliminary data.</text>
</comment>
<dbReference type="InterPro" id="IPR015064">
    <property type="entry name" value="Sda"/>
</dbReference>